<dbReference type="PANTHER" id="PTHR30055:SF240">
    <property type="entry name" value="HTH-TYPE TRANSCRIPTIONAL REGULATOR ACRR"/>
    <property type="match status" value="1"/>
</dbReference>
<dbReference type="Proteomes" id="UP000389128">
    <property type="component" value="Unassembled WGS sequence"/>
</dbReference>
<dbReference type="SUPFAM" id="SSF46689">
    <property type="entry name" value="Homeodomain-like"/>
    <property type="match status" value="1"/>
</dbReference>
<dbReference type="PANTHER" id="PTHR30055">
    <property type="entry name" value="HTH-TYPE TRANSCRIPTIONAL REGULATOR RUTR"/>
    <property type="match status" value="1"/>
</dbReference>
<dbReference type="Pfam" id="PF16925">
    <property type="entry name" value="TetR_C_13"/>
    <property type="match status" value="1"/>
</dbReference>
<feature type="DNA-binding region" description="H-T-H motif" evidence="4">
    <location>
        <begin position="34"/>
        <end position="53"/>
    </location>
</feature>
<protein>
    <submittedName>
        <fullName evidence="6">TetR/AcrR family transcriptional regulator</fullName>
    </submittedName>
</protein>
<accession>A0A6C2CR56</accession>
<organism evidence="6 7">
    <name type="scientific">Zoogloea oleivorans</name>
    <dbReference type="NCBI Taxonomy" id="1552750"/>
    <lineage>
        <taxon>Bacteria</taxon>
        <taxon>Pseudomonadati</taxon>
        <taxon>Pseudomonadota</taxon>
        <taxon>Betaproteobacteria</taxon>
        <taxon>Rhodocyclales</taxon>
        <taxon>Zoogloeaceae</taxon>
        <taxon>Zoogloea</taxon>
    </lineage>
</organism>
<reference evidence="6 7" key="1">
    <citation type="submission" date="2019-01" db="EMBL/GenBank/DDBJ databases">
        <title>Zoogloea oleivorans genome sequencing and assembly.</title>
        <authorList>
            <person name="Tancsics A."/>
            <person name="Farkas M."/>
            <person name="Kriszt B."/>
            <person name="Maroti G."/>
            <person name="Horvath B."/>
        </authorList>
    </citation>
    <scope>NUCLEOTIDE SEQUENCE [LARGE SCALE GENOMIC DNA]</scope>
    <source>
        <strain evidence="6 7">Buc</strain>
    </source>
</reference>
<sequence length="202" mass="22133">MDTPQSRLPTEARRAEIVAAVLHLAATQSPAHITTGDIAGELGFTQGAVFRHFPSKDAIWLAVLAWVDAELIAALERAAQEGRTPLDGLERVFMAHIRFVMAWPGVPRILFHDLQRPDDTPLKQRVRQLLGRYRQILARLFDAAARQGQVGGGLDTHAAATLFIGTIQGLVMQSMLAASPSGVEDEARRVLVLYLRAIQEPS</sequence>
<evidence type="ECO:0000256" key="4">
    <source>
        <dbReference type="PROSITE-ProRule" id="PRU00335"/>
    </source>
</evidence>
<dbReference type="Pfam" id="PF00440">
    <property type="entry name" value="TetR_N"/>
    <property type="match status" value="1"/>
</dbReference>
<name>A0A6C2CR56_9RHOO</name>
<dbReference type="InterPro" id="IPR050109">
    <property type="entry name" value="HTH-type_TetR-like_transc_reg"/>
</dbReference>
<keyword evidence="3" id="KW-0804">Transcription</keyword>
<dbReference type="RefSeq" id="WP_148579480.1">
    <property type="nucleotide sequence ID" value="NZ_SDKK01000011.1"/>
</dbReference>
<evidence type="ECO:0000313" key="7">
    <source>
        <dbReference type="Proteomes" id="UP000389128"/>
    </source>
</evidence>
<evidence type="ECO:0000313" key="6">
    <source>
        <dbReference type="EMBL" id="TYC56186.1"/>
    </source>
</evidence>
<proteinExistence type="predicted"/>
<keyword evidence="7" id="KW-1185">Reference proteome</keyword>
<keyword evidence="1" id="KW-0805">Transcription regulation</keyword>
<dbReference type="SUPFAM" id="SSF48498">
    <property type="entry name" value="Tetracyclin repressor-like, C-terminal domain"/>
    <property type="match status" value="1"/>
</dbReference>
<dbReference type="GO" id="GO:0000976">
    <property type="term" value="F:transcription cis-regulatory region binding"/>
    <property type="evidence" value="ECO:0007669"/>
    <property type="project" value="TreeGrafter"/>
</dbReference>
<dbReference type="InterPro" id="IPR009057">
    <property type="entry name" value="Homeodomain-like_sf"/>
</dbReference>
<comment type="caution">
    <text evidence="6">The sequence shown here is derived from an EMBL/GenBank/DDBJ whole genome shotgun (WGS) entry which is preliminary data.</text>
</comment>
<evidence type="ECO:0000256" key="3">
    <source>
        <dbReference type="ARBA" id="ARBA00023163"/>
    </source>
</evidence>
<evidence type="ECO:0000256" key="1">
    <source>
        <dbReference type="ARBA" id="ARBA00023015"/>
    </source>
</evidence>
<dbReference type="OrthoDB" id="5293556at2"/>
<evidence type="ECO:0000256" key="2">
    <source>
        <dbReference type="ARBA" id="ARBA00023125"/>
    </source>
</evidence>
<dbReference type="Gene3D" id="1.10.357.10">
    <property type="entry name" value="Tetracycline Repressor, domain 2"/>
    <property type="match status" value="1"/>
</dbReference>
<dbReference type="InterPro" id="IPR011075">
    <property type="entry name" value="TetR_C"/>
</dbReference>
<keyword evidence="2 4" id="KW-0238">DNA-binding</keyword>
<dbReference type="GO" id="GO:0003700">
    <property type="term" value="F:DNA-binding transcription factor activity"/>
    <property type="evidence" value="ECO:0007669"/>
    <property type="project" value="TreeGrafter"/>
</dbReference>
<dbReference type="AlphaFoldDB" id="A0A6C2CR56"/>
<feature type="domain" description="HTH tetR-type" evidence="5">
    <location>
        <begin position="11"/>
        <end position="71"/>
    </location>
</feature>
<dbReference type="InterPro" id="IPR001647">
    <property type="entry name" value="HTH_TetR"/>
</dbReference>
<dbReference type="InterPro" id="IPR036271">
    <property type="entry name" value="Tet_transcr_reg_TetR-rel_C_sf"/>
</dbReference>
<evidence type="ECO:0000259" key="5">
    <source>
        <dbReference type="PROSITE" id="PS50977"/>
    </source>
</evidence>
<dbReference type="PROSITE" id="PS50977">
    <property type="entry name" value="HTH_TETR_2"/>
    <property type="match status" value="1"/>
</dbReference>
<gene>
    <name evidence="6" type="ORF">ETQ85_12870</name>
</gene>
<dbReference type="EMBL" id="SDKK01000011">
    <property type="protein sequence ID" value="TYC56186.1"/>
    <property type="molecule type" value="Genomic_DNA"/>
</dbReference>